<dbReference type="PANTHER" id="PTHR38774:SF1">
    <property type="entry name" value="CYTOPLASMIC PROTEIN"/>
    <property type="match status" value="1"/>
</dbReference>
<evidence type="ECO:0000313" key="2">
    <source>
        <dbReference type="Proteomes" id="UP000714380"/>
    </source>
</evidence>
<reference evidence="1 2" key="1">
    <citation type="submission" date="2020-12" db="EMBL/GenBank/DDBJ databases">
        <title>Novel Thalassolituus-related marine hydrocarbonoclastic bacteria mediated algae-derived hydrocarbons mineralization in twilight zone of the northern South China Sea.</title>
        <authorList>
            <person name="Dong C."/>
        </authorList>
    </citation>
    <scope>NUCLEOTIDE SEQUENCE [LARGE SCALE GENOMIC DNA]</scope>
    <source>
        <strain evidence="1 2">IMCC1826</strain>
    </source>
</reference>
<dbReference type="Proteomes" id="UP000714380">
    <property type="component" value="Unassembled WGS sequence"/>
</dbReference>
<gene>
    <name evidence="1" type="ORF">I9W95_09660</name>
</gene>
<dbReference type="PANTHER" id="PTHR38774">
    <property type="entry name" value="CYTOPLASMIC PROTEIN-RELATED"/>
    <property type="match status" value="1"/>
</dbReference>
<name>A0ABS7ZRW0_9GAMM</name>
<dbReference type="Pfam" id="PF06853">
    <property type="entry name" value="DUF1249"/>
    <property type="match status" value="1"/>
</dbReference>
<protein>
    <submittedName>
        <fullName evidence="1">DUF1249 domain-containing protein</fullName>
    </submittedName>
</protein>
<keyword evidence="2" id="KW-1185">Reference proteome</keyword>
<organism evidence="1 2">
    <name type="scientific">Thalassolituus marinus</name>
    <dbReference type="NCBI Taxonomy" id="671053"/>
    <lineage>
        <taxon>Bacteria</taxon>
        <taxon>Pseudomonadati</taxon>
        <taxon>Pseudomonadota</taxon>
        <taxon>Gammaproteobacteria</taxon>
        <taxon>Oceanospirillales</taxon>
        <taxon>Oceanospirillaceae</taxon>
        <taxon>Thalassolituus</taxon>
    </lineage>
</organism>
<dbReference type="InterPro" id="IPR009659">
    <property type="entry name" value="DUF1249"/>
</dbReference>
<evidence type="ECO:0000313" key="1">
    <source>
        <dbReference type="EMBL" id="MCA6063872.1"/>
    </source>
</evidence>
<dbReference type="RefSeq" id="WP_225674302.1">
    <property type="nucleotide sequence ID" value="NZ_JAEDAH010000046.1"/>
</dbReference>
<dbReference type="EMBL" id="JAEDAH010000046">
    <property type="protein sequence ID" value="MCA6063872.1"/>
    <property type="molecule type" value="Genomic_DNA"/>
</dbReference>
<accession>A0ABS7ZRW0</accession>
<proteinExistence type="predicted"/>
<sequence length="152" mass="17790">MKLRKRYVPDLQEMAALCEGNYLRLMKLVPAEESERTFVLSGSSHEARVRLVVDEDHRYTTMLSVYQEGLSPQWLQPLSMQVRLYHDAMMAEVLGYQNQQRFEGRYAYPNSAMRLPDEKVQLNRFLAEWLDHCIRHGRIEATVALPGQFAEE</sequence>
<comment type="caution">
    <text evidence="1">The sequence shown here is derived from an EMBL/GenBank/DDBJ whole genome shotgun (WGS) entry which is preliminary data.</text>
</comment>